<dbReference type="RefSeq" id="WP_020946790.1">
    <property type="nucleotide sequence ID" value="NZ_AUSI01000020.1"/>
</dbReference>
<name>A0AB33Z805_HELPX</name>
<dbReference type="EMBL" id="AUSI01000020">
    <property type="protein sequence ID" value="EQK94890.1"/>
    <property type="molecule type" value="Genomic_DNA"/>
</dbReference>
<evidence type="ECO:0008006" key="3">
    <source>
        <dbReference type="Google" id="ProtNLM"/>
    </source>
</evidence>
<reference evidence="1 2" key="1">
    <citation type="journal article" date="2013" name="Genome Announc.">
        <title>Multiple genome sequences of Helicobacter pylori strains of diverse disease and antibiotic resistance backgrounds from Malaysia.</title>
        <authorList>
            <person name="Rehvathy V."/>
            <person name="Tan M.H."/>
            <person name="Gunaletchumy S.P."/>
            <person name="Teh X."/>
            <person name="Wang S."/>
            <person name="Baybayan P."/>
            <person name="Singh S."/>
            <person name="Ashby M."/>
            <person name="Kaakoush N.O."/>
            <person name="Mitchell H.M."/>
            <person name="Croft L.J."/>
            <person name="Goh K.L."/>
            <person name="Loke M.F."/>
            <person name="Vadivelu J."/>
        </authorList>
    </citation>
    <scope>NUCLEOTIDE SEQUENCE [LARGE SCALE GENOMIC DNA]</scope>
    <source>
        <strain evidence="1 2">UM037</strain>
    </source>
</reference>
<gene>
    <name evidence="1" type="ORF">N198_05930</name>
</gene>
<protein>
    <recommendedName>
        <fullName evidence="3">Integrase</fullName>
    </recommendedName>
</protein>
<evidence type="ECO:0000313" key="2">
    <source>
        <dbReference type="Proteomes" id="UP000015893"/>
    </source>
</evidence>
<comment type="caution">
    <text evidence="1">The sequence shown here is derived from an EMBL/GenBank/DDBJ whole genome shotgun (WGS) entry which is preliminary data.</text>
</comment>
<proteinExistence type="predicted"/>
<evidence type="ECO:0000313" key="1">
    <source>
        <dbReference type="EMBL" id="EQK94890.1"/>
    </source>
</evidence>
<sequence>MYFDGKKRFLTFLKFDNQRPIKKQSQKFSLTNSKLEKKQLKLCLKKTNANAKKSLEF</sequence>
<organism evidence="1 2">
    <name type="scientific">Helicobacter pylori UM037</name>
    <dbReference type="NCBI Taxonomy" id="1321939"/>
    <lineage>
        <taxon>Bacteria</taxon>
        <taxon>Pseudomonadati</taxon>
        <taxon>Campylobacterota</taxon>
        <taxon>Epsilonproteobacteria</taxon>
        <taxon>Campylobacterales</taxon>
        <taxon>Helicobacteraceae</taxon>
        <taxon>Helicobacter</taxon>
    </lineage>
</organism>
<accession>A0AB33Z805</accession>
<dbReference type="Proteomes" id="UP000015893">
    <property type="component" value="Unassembled WGS sequence"/>
</dbReference>
<dbReference type="AlphaFoldDB" id="A0AB33Z805"/>